<organism evidence="3 4">
    <name type="scientific">Claveliimonas monacensis</name>
    <dbReference type="NCBI Taxonomy" id="2779351"/>
    <lineage>
        <taxon>Bacteria</taxon>
        <taxon>Bacillati</taxon>
        <taxon>Bacillota</taxon>
        <taxon>Clostridia</taxon>
        <taxon>Lachnospirales</taxon>
        <taxon>Lachnospiraceae</taxon>
        <taxon>Claveliimonas</taxon>
    </lineage>
</organism>
<gene>
    <name evidence="3" type="ORF">INF30_06215</name>
</gene>
<dbReference type="SUPFAM" id="SSF55811">
    <property type="entry name" value="Nudix"/>
    <property type="match status" value="1"/>
</dbReference>
<evidence type="ECO:0000313" key="3">
    <source>
        <dbReference type="EMBL" id="MBE5062855.1"/>
    </source>
</evidence>
<comment type="caution">
    <text evidence="3">The sequence shown here is derived from an EMBL/GenBank/DDBJ whole genome shotgun (WGS) entry which is preliminary data.</text>
</comment>
<name>A0ABR9RJ59_9FIRM</name>
<dbReference type="CDD" id="cd18873">
    <property type="entry name" value="NUDIX_NadM_like"/>
    <property type="match status" value="1"/>
</dbReference>
<evidence type="ECO:0000259" key="2">
    <source>
        <dbReference type="PROSITE" id="PS51462"/>
    </source>
</evidence>
<keyword evidence="4" id="KW-1185">Reference proteome</keyword>
<dbReference type="InterPro" id="IPR020084">
    <property type="entry name" value="NUDIX_hydrolase_CS"/>
</dbReference>
<dbReference type="EMBL" id="JADCKL010000003">
    <property type="protein sequence ID" value="MBE5062855.1"/>
    <property type="molecule type" value="Genomic_DNA"/>
</dbReference>
<keyword evidence="1 3" id="KW-0378">Hydrolase</keyword>
<dbReference type="PANTHER" id="PTHR43736">
    <property type="entry name" value="ADP-RIBOSE PYROPHOSPHATASE"/>
    <property type="match status" value="1"/>
</dbReference>
<dbReference type="PROSITE" id="PS51462">
    <property type="entry name" value="NUDIX"/>
    <property type="match status" value="1"/>
</dbReference>
<feature type="domain" description="Nudix hydrolase" evidence="2">
    <location>
        <begin position="50"/>
        <end position="180"/>
    </location>
</feature>
<dbReference type="Proteomes" id="UP000758652">
    <property type="component" value="Unassembled WGS sequence"/>
</dbReference>
<dbReference type="Gene3D" id="3.90.79.10">
    <property type="entry name" value="Nucleoside Triphosphate Pyrophosphohydrolase"/>
    <property type="match status" value="1"/>
</dbReference>
<reference evidence="3 4" key="1">
    <citation type="submission" date="2020-10" db="EMBL/GenBank/DDBJ databases">
        <title>ChiBAC.</title>
        <authorList>
            <person name="Zenner C."/>
            <person name="Hitch T.C.A."/>
            <person name="Clavel T."/>
        </authorList>
    </citation>
    <scope>NUCLEOTIDE SEQUENCE [LARGE SCALE GENOMIC DNA]</scope>
    <source>
        <strain evidence="3 4">DSM 108991</strain>
    </source>
</reference>
<dbReference type="InterPro" id="IPR000086">
    <property type="entry name" value="NUDIX_hydrolase_dom"/>
</dbReference>
<proteinExistence type="predicted"/>
<protein>
    <submittedName>
        <fullName evidence="3">NUDIX hydrolase</fullName>
    </submittedName>
</protein>
<sequence>MPEKFRDKNGLTEEEFLSRYQPGNYPRPSVTVDMLIFAAPGLASSCGADGKIPPASEHFLTDGTLKLLMVKRGGHPCLGCYALPGGFVSPGETVMQAAARELLEETHVKGIPLRQLYTFSKPGRDPRTWVMSCAHLAVLDTGQIPTEAGDDASETRWFTVTLNRKGEGCQKDLLYELRLEDGDTVLSSSLFCPPVFDEDSCTARNSEGLAFDHGAMILCGLKALFHI</sequence>
<dbReference type="GO" id="GO:0016787">
    <property type="term" value="F:hydrolase activity"/>
    <property type="evidence" value="ECO:0007669"/>
    <property type="project" value="UniProtKB-KW"/>
</dbReference>
<dbReference type="PROSITE" id="PS00893">
    <property type="entry name" value="NUDIX_BOX"/>
    <property type="match status" value="1"/>
</dbReference>
<accession>A0ABR9RJ59</accession>
<evidence type="ECO:0000313" key="4">
    <source>
        <dbReference type="Proteomes" id="UP000758652"/>
    </source>
</evidence>
<dbReference type="RefSeq" id="WP_226394587.1">
    <property type="nucleotide sequence ID" value="NZ_JADCKL010000003.1"/>
</dbReference>
<dbReference type="InterPro" id="IPR015797">
    <property type="entry name" value="NUDIX_hydrolase-like_dom_sf"/>
</dbReference>
<evidence type="ECO:0000256" key="1">
    <source>
        <dbReference type="ARBA" id="ARBA00022801"/>
    </source>
</evidence>
<dbReference type="Pfam" id="PF00293">
    <property type="entry name" value="NUDIX"/>
    <property type="match status" value="1"/>
</dbReference>
<dbReference type="PANTHER" id="PTHR43736:SF4">
    <property type="entry name" value="SLR1690 PROTEIN"/>
    <property type="match status" value="1"/>
</dbReference>